<dbReference type="HOGENOM" id="CLU_1502873_0_0_6"/>
<evidence type="ECO:0008006" key="4">
    <source>
        <dbReference type="Google" id="ProtNLM"/>
    </source>
</evidence>
<reference evidence="2 3" key="1">
    <citation type="submission" date="2009-02" db="EMBL/GenBank/DDBJ databases">
        <title>Vibrio splendidus str. LGP32 complete genome.</title>
        <authorList>
            <person name="Mazel D."/>
            <person name="Le Roux F."/>
        </authorList>
    </citation>
    <scope>NUCLEOTIDE SEQUENCE [LARGE SCALE GENOMIC DNA]</scope>
    <source>
        <strain evidence="2 3">LGP32</strain>
    </source>
</reference>
<name>B7VJB8_VIBA3</name>
<dbReference type="Proteomes" id="UP000009100">
    <property type="component" value="Chromosome 1"/>
</dbReference>
<dbReference type="KEGG" id="vsp:VS_2423"/>
<dbReference type="eggNOG" id="ENOG5031GKZ">
    <property type="taxonomic scope" value="Bacteria"/>
</dbReference>
<keyword evidence="1" id="KW-0812">Transmembrane</keyword>
<organism evidence="2 3">
    <name type="scientific">Vibrio atlanticus (strain LGP32)</name>
    <name type="common">Vibrio splendidus (strain Mel32)</name>
    <dbReference type="NCBI Taxonomy" id="575788"/>
    <lineage>
        <taxon>Bacteria</taxon>
        <taxon>Pseudomonadati</taxon>
        <taxon>Pseudomonadota</taxon>
        <taxon>Gammaproteobacteria</taxon>
        <taxon>Vibrionales</taxon>
        <taxon>Vibrionaceae</taxon>
        <taxon>Vibrio</taxon>
    </lineage>
</organism>
<gene>
    <name evidence="2" type="ordered locus">VS_2423</name>
</gene>
<dbReference type="InterPro" id="IPR021768">
    <property type="entry name" value="DUF3332"/>
</dbReference>
<sequence>MSFGWLLLSTAIFWRPNSNIEMKMKKTISKVVALAVVSVALSGCVGSNAVTGYLMKFNLKAVDNRYARGGLNILLAPAYGLTVAADYLVFNSLEFWTGSNPLTGAPHIFDTKIDTYLDINHQLDKSLTEAPVGPITSADMIEKGQMQQIDENTIQMDITYQSGERATLIGVRDGEMVTYFIDGEVVAQTSIDELESYAASRA</sequence>
<keyword evidence="1" id="KW-0472">Membrane</keyword>
<evidence type="ECO:0000313" key="2">
    <source>
        <dbReference type="EMBL" id="CAV19582.1"/>
    </source>
</evidence>
<evidence type="ECO:0000256" key="1">
    <source>
        <dbReference type="SAM" id="Phobius"/>
    </source>
</evidence>
<protein>
    <recommendedName>
        <fullName evidence="4">DUF3332 domain-containing protein</fullName>
    </recommendedName>
</protein>
<evidence type="ECO:0000313" key="3">
    <source>
        <dbReference type="Proteomes" id="UP000009100"/>
    </source>
</evidence>
<dbReference type="Pfam" id="PF11810">
    <property type="entry name" value="DUF3332"/>
    <property type="match status" value="1"/>
</dbReference>
<dbReference type="STRING" id="575788.VS_2423"/>
<dbReference type="EMBL" id="FM954972">
    <property type="protein sequence ID" value="CAV19582.1"/>
    <property type="molecule type" value="Genomic_DNA"/>
</dbReference>
<keyword evidence="1" id="KW-1133">Transmembrane helix</keyword>
<accession>B7VJB8</accession>
<proteinExistence type="predicted"/>
<dbReference type="AlphaFoldDB" id="B7VJB8"/>
<feature type="transmembrane region" description="Helical" evidence="1">
    <location>
        <begin position="70"/>
        <end position="90"/>
    </location>
</feature>